<dbReference type="InterPro" id="IPR003838">
    <property type="entry name" value="ABC3_permease_C"/>
</dbReference>
<evidence type="ECO:0000313" key="8">
    <source>
        <dbReference type="EMBL" id="MFK2900548.1"/>
    </source>
</evidence>
<keyword evidence="9" id="KW-1185">Reference proteome</keyword>
<evidence type="ECO:0000313" key="9">
    <source>
        <dbReference type="Proteomes" id="UP001620461"/>
    </source>
</evidence>
<feature type="transmembrane region" description="Helical" evidence="6">
    <location>
        <begin position="744"/>
        <end position="771"/>
    </location>
</feature>
<evidence type="ECO:0000256" key="2">
    <source>
        <dbReference type="ARBA" id="ARBA00022475"/>
    </source>
</evidence>
<dbReference type="InterPro" id="IPR038766">
    <property type="entry name" value="Membrane_comp_ABC_pdt"/>
</dbReference>
<organism evidence="8 9">
    <name type="scientific">Dyella jejuensis</name>
    <dbReference type="NCBI Taxonomy" id="1432009"/>
    <lineage>
        <taxon>Bacteria</taxon>
        <taxon>Pseudomonadati</taxon>
        <taxon>Pseudomonadota</taxon>
        <taxon>Gammaproteobacteria</taxon>
        <taxon>Lysobacterales</taxon>
        <taxon>Rhodanobacteraceae</taxon>
        <taxon>Dyella</taxon>
    </lineage>
</organism>
<dbReference type="EMBL" id="JADIKJ010000009">
    <property type="protein sequence ID" value="MFK2900548.1"/>
    <property type="molecule type" value="Genomic_DNA"/>
</dbReference>
<feature type="transmembrane region" description="Helical" evidence="6">
    <location>
        <begin position="253"/>
        <end position="277"/>
    </location>
</feature>
<accession>A0ABW8JI86</accession>
<dbReference type="PANTHER" id="PTHR30287:SF1">
    <property type="entry name" value="INNER MEMBRANE PROTEIN"/>
    <property type="match status" value="1"/>
</dbReference>
<feature type="transmembrane region" description="Helical" evidence="6">
    <location>
        <begin position="469"/>
        <end position="490"/>
    </location>
</feature>
<feature type="transmembrane region" description="Helical" evidence="6">
    <location>
        <begin position="392"/>
        <end position="409"/>
    </location>
</feature>
<feature type="transmembrane region" description="Helical" evidence="6">
    <location>
        <begin position="791"/>
        <end position="812"/>
    </location>
</feature>
<feature type="domain" description="ABC3 transporter permease C-terminal" evidence="7">
    <location>
        <begin position="259"/>
        <end position="371"/>
    </location>
</feature>
<protein>
    <submittedName>
        <fullName evidence="8">FtsX-like permease family protein</fullName>
    </submittedName>
</protein>
<dbReference type="PANTHER" id="PTHR30287">
    <property type="entry name" value="MEMBRANE COMPONENT OF PREDICTED ABC SUPERFAMILY METABOLITE UPTAKE TRANSPORTER"/>
    <property type="match status" value="1"/>
</dbReference>
<evidence type="ECO:0000256" key="4">
    <source>
        <dbReference type="ARBA" id="ARBA00022989"/>
    </source>
</evidence>
<reference evidence="8 9" key="1">
    <citation type="submission" date="2020-10" db="EMBL/GenBank/DDBJ databases">
        <title>Phylogeny of dyella-like bacteria.</title>
        <authorList>
            <person name="Fu J."/>
        </authorList>
    </citation>
    <scope>NUCLEOTIDE SEQUENCE [LARGE SCALE GENOMIC DNA]</scope>
    <source>
        <strain evidence="8 9">JP1</strain>
    </source>
</reference>
<feature type="transmembrane region" description="Helical" evidence="6">
    <location>
        <begin position="415"/>
        <end position="439"/>
    </location>
</feature>
<keyword evidence="5 6" id="KW-0472">Membrane</keyword>
<feature type="transmembrane region" description="Helical" evidence="6">
    <location>
        <begin position="298"/>
        <end position="329"/>
    </location>
</feature>
<evidence type="ECO:0000256" key="3">
    <source>
        <dbReference type="ARBA" id="ARBA00022692"/>
    </source>
</evidence>
<sequence length="827" mass="88083">MKILLLALRSLRREWHLPELRTLAASLVLAVVSLGVVATLTARMEHGVLASAAELIGGDLGVSAPQAIPATFAAAGRQRGLAMTRTASFPSVAFAQQQSQLLDVLAADGAYPLRGTLLVGDVRGRQTIAHGPAAGTVYLDHRALTGLHRQVGDSVQLGGHDLRIAGELIQEPDGGELVAMAPRAMMNLGDAQQAGLLGEGSRARHSLLLAGEPDAVQRWRRWAQSVALPQGGELITPEQTQERMRSAFDRASAFLRLTALLSALLSGVAIALAAQRYARRKTNEVSLLRALGTSRGHVLGLLLGTLGGLALPAALLGVLLALACAQATWMFASQLFSGVPTVLPLMPSLAAAGMGIAVLLGFALPPLVRLADVPPAAVFRASLARRIRRFDVLYLIPAVVALALIWTLSGSATLAGILAASLLGVAVVAALLATLLLWLARRIAPGGHPALRLGMAALARRRGLSIVQATALSLGLTALLLLAVVAPALLDGWRQELPSDTPNWFVLNLQDDQRADFSKALDRLGANQLNMMPLAVGKLTAINGKSIDTLHFKDERAKQWSDRQLRLSWADTLPPYNSVIAGHWFASNPPTAEVSVDTMWRDMYALKLGDTMRFDVGEGQLEARVTSFRHVDWGSFRVNFFLLVDPMHANALPHTWLASFYLARGNSPALAGLSRAYPNLSLVDVDALLDRVREIVQRVTGAVRWVLGFSLLAGALVLAAALASSGQERRHEAALLRTLGARRGLLRIAAACEFALLGLIAGITASMGAMVGGWWLGRSVFHLKDFVPQPLPLLLSAFAAAVVVMLLGLAGTRKVTHTPPMRLLRAE</sequence>
<comment type="caution">
    <text evidence="8">The sequence shown here is derived from an EMBL/GenBank/DDBJ whole genome shotgun (WGS) entry which is preliminary data.</text>
</comment>
<dbReference type="Pfam" id="PF02687">
    <property type="entry name" value="FtsX"/>
    <property type="match status" value="2"/>
</dbReference>
<evidence type="ECO:0000259" key="7">
    <source>
        <dbReference type="Pfam" id="PF02687"/>
    </source>
</evidence>
<dbReference type="Proteomes" id="UP001620461">
    <property type="component" value="Unassembled WGS sequence"/>
</dbReference>
<feature type="transmembrane region" description="Helical" evidence="6">
    <location>
        <begin position="349"/>
        <end position="371"/>
    </location>
</feature>
<keyword evidence="4 6" id="KW-1133">Transmembrane helix</keyword>
<name>A0ABW8JI86_9GAMM</name>
<dbReference type="RefSeq" id="WP_404547007.1">
    <property type="nucleotide sequence ID" value="NZ_JADIKJ010000009.1"/>
</dbReference>
<proteinExistence type="predicted"/>
<feature type="transmembrane region" description="Helical" evidence="6">
    <location>
        <begin position="702"/>
        <end position="723"/>
    </location>
</feature>
<gene>
    <name evidence="8" type="ORF">ISP15_09390</name>
</gene>
<keyword evidence="2" id="KW-1003">Cell membrane</keyword>
<feature type="domain" description="ABC3 transporter permease C-terminal" evidence="7">
    <location>
        <begin position="707"/>
        <end position="820"/>
    </location>
</feature>
<evidence type="ECO:0000256" key="5">
    <source>
        <dbReference type="ARBA" id="ARBA00023136"/>
    </source>
</evidence>
<keyword evidence="3 6" id="KW-0812">Transmembrane</keyword>
<evidence type="ECO:0000256" key="6">
    <source>
        <dbReference type="SAM" id="Phobius"/>
    </source>
</evidence>
<evidence type="ECO:0000256" key="1">
    <source>
        <dbReference type="ARBA" id="ARBA00004651"/>
    </source>
</evidence>
<comment type="subcellular location">
    <subcellularLocation>
        <location evidence="1">Cell membrane</location>
        <topology evidence="1">Multi-pass membrane protein</topology>
    </subcellularLocation>
</comment>